<dbReference type="Gene3D" id="1.10.10.10">
    <property type="entry name" value="Winged helix-like DNA-binding domain superfamily/Winged helix DNA-binding domain"/>
    <property type="match status" value="1"/>
</dbReference>
<evidence type="ECO:0000259" key="5">
    <source>
        <dbReference type="PROSITE" id="PS50931"/>
    </source>
</evidence>
<evidence type="ECO:0000256" key="1">
    <source>
        <dbReference type="ARBA" id="ARBA00009437"/>
    </source>
</evidence>
<dbReference type="GO" id="GO:0003700">
    <property type="term" value="F:DNA-binding transcription factor activity"/>
    <property type="evidence" value="ECO:0007669"/>
    <property type="project" value="InterPro"/>
</dbReference>
<dbReference type="AlphaFoldDB" id="A0A1T4XIF4"/>
<dbReference type="FunFam" id="1.10.10.10:FF:000001">
    <property type="entry name" value="LysR family transcriptional regulator"/>
    <property type="match status" value="1"/>
</dbReference>
<dbReference type="EMBL" id="FUYC01000011">
    <property type="protein sequence ID" value="SKA89314.1"/>
    <property type="molecule type" value="Genomic_DNA"/>
</dbReference>
<evidence type="ECO:0000256" key="2">
    <source>
        <dbReference type="ARBA" id="ARBA00023015"/>
    </source>
</evidence>
<dbReference type="PRINTS" id="PR00039">
    <property type="entry name" value="HTHLYSR"/>
</dbReference>
<dbReference type="GO" id="GO:0032993">
    <property type="term" value="C:protein-DNA complex"/>
    <property type="evidence" value="ECO:0007669"/>
    <property type="project" value="TreeGrafter"/>
</dbReference>
<keyword evidence="3 6" id="KW-0238">DNA-binding</keyword>
<dbReference type="Pfam" id="PF03466">
    <property type="entry name" value="LysR_substrate"/>
    <property type="match status" value="1"/>
</dbReference>
<reference evidence="6 7" key="1">
    <citation type="submission" date="2017-02" db="EMBL/GenBank/DDBJ databases">
        <authorList>
            <person name="Peterson S.W."/>
        </authorList>
    </citation>
    <scope>NUCLEOTIDE SEQUENCE [LARGE SCALE GENOMIC DNA]</scope>
    <source>
        <strain evidence="6 7">DSM 16080</strain>
    </source>
</reference>
<dbReference type="Proteomes" id="UP000190027">
    <property type="component" value="Unassembled WGS sequence"/>
</dbReference>
<evidence type="ECO:0000256" key="3">
    <source>
        <dbReference type="ARBA" id="ARBA00023125"/>
    </source>
</evidence>
<accession>A0A1T4XIF4</accession>
<dbReference type="PANTHER" id="PTHR30346:SF0">
    <property type="entry name" value="HCA OPERON TRANSCRIPTIONAL ACTIVATOR HCAR"/>
    <property type="match status" value="1"/>
</dbReference>
<keyword evidence="2" id="KW-0805">Transcription regulation</keyword>
<dbReference type="Pfam" id="PF00126">
    <property type="entry name" value="HTH_1"/>
    <property type="match status" value="1"/>
</dbReference>
<keyword evidence="4" id="KW-0804">Transcription</keyword>
<dbReference type="Gene3D" id="3.40.190.290">
    <property type="match status" value="1"/>
</dbReference>
<gene>
    <name evidence="6" type="ORF">SAMN02745704_02129</name>
</gene>
<evidence type="ECO:0000313" key="6">
    <source>
        <dbReference type="EMBL" id="SKA89314.1"/>
    </source>
</evidence>
<proteinExistence type="inferred from homology"/>
<dbReference type="PROSITE" id="PS50931">
    <property type="entry name" value="HTH_LYSR"/>
    <property type="match status" value="1"/>
</dbReference>
<name>A0A1T4XIF4_9BACT</name>
<feature type="domain" description="HTH lysR-type" evidence="5">
    <location>
        <begin position="13"/>
        <end position="70"/>
    </location>
</feature>
<dbReference type="InterPro" id="IPR000847">
    <property type="entry name" value="LysR_HTH_N"/>
</dbReference>
<dbReference type="CDD" id="cd05466">
    <property type="entry name" value="PBP2_LTTR_substrate"/>
    <property type="match status" value="1"/>
</dbReference>
<protein>
    <submittedName>
        <fullName evidence="6">DNA-binding transcriptional regulator, LysR family</fullName>
    </submittedName>
</protein>
<dbReference type="SUPFAM" id="SSF53850">
    <property type="entry name" value="Periplasmic binding protein-like II"/>
    <property type="match status" value="1"/>
</dbReference>
<dbReference type="PANTHER" id="PTHR30346">
    <property type="entry name" value="TRANSCRIPTIONAL DUAL REGULATOR HCAR-RELATED"/>
    <property type="match status" value="1"/>
</dbReference>
<comment type="similarity">
    <text evidence="1">Belongs to the LysR transcriptional regulatory family.</text>
</comment>
<dbReference type="InterPro" id="IPR036390">
    <property type="entry name" value="WH_DNA-bd_sf"/>
</dbReference>
<keyword evidence="7" id="KW-1185">Reference proteome</keyword>
<dbReference type="InterPro" id="IPR005119">
    <property type="entry name" value="LysR_subst-bd"/>
</dbReference>
<dbReference type="InterPro" id="IPR036388">
    <property type="entry name" value="WH-like_DNA-bd_sf"/>
</dbReference>
<dbReference type="GO" id="GO:0003677">
    <property type="term" value="F:DNA binding"/>
    <property type="evidence" value="ECO:0007669"/>
    <property type="project" value="UniProtKB-KW"/>
</dbReference>
<evidence type="ECO:0000313" key="7">
    <source>
        <dbReference type="Proteomes" id="UP000190027"/>
    </source>
</evidence>
<sequence length="324" mass="36083">MSFGAFDRKKRAVELYHLKTFLAVAEEGRLSRASERLFISQPSVSAHVKALEEELGLGLFRRSSKGMRLTPEGEVLLEHAREALNAVQRITVKARSLRQDVRGKLRVALNTDSSFLRVSRLAALMGERHPQVELGLTLSVSGRIVESLRAGEVDAGFVFQENDPEDFEFLRLCSFRLLIMGPAAWRERIENADWEDLARLPWIWTPPPCLCYQLGEDMFKRRKLSLTKTIEADNEQVVNDLIMAGKGVSLVREDEALAAEAAGTMVRWEGGCVPQYAYLVYSHSRADDALLLALRSVVAEIWQDADVPVPCGAVCASPCADDPA</sequence>
<dbReference type="SUPFAM" id="SSF46785">
    <property type="entry name" value="Winged helix' DNA-binding domain"/>
    <property type="match status" value="1"/>
</dbReference>
<organism evidence="6 7">
    <name type="scientific">Paucidesulfovibrio gracilis DSM 16080</name>
    <dbReference type="NCBI Taxonomy" id="1121449"/>
    <lineage>
        <taxon>Bacteria</taxon>
        <taxon>Pseudomonadati</taxon>
        <taxon>Thermodesulfobacteriota</taxon>
        <taxon>Desulfovibrionia</taxon>
        <taxon>Desulfovibrionales</taxon>
        <taxon>Desulfovibrionaceae</taxon>
        <taxon>Paucidesulfovibrio</taxon>
    </lineage>
</organism>
<dbReference type="STRING" id="1121449.SAMN02745704_02129"/>
<evidence type="ECO:0000256" key="4">
    <source>
        <dbReference type="ARBA" id="ARBA00023163"/>
    </source>
</evidence>